<feature type="region of interest" description="Disordered" evidence="1">
    <location>
        <begin position="424"/>
        <end position="458"/>
    </location>
</feature>
<protein>
    <submittedName>
        <fullName evidence="2">Uncharacterized protein</fullName>
    </submittedName>
</protein>
<proteinExistence type="predicted"/>
<name>A0A7W1XB63_9BACL</name>
<evidence type="ECO:0000313" key="3">
    <source>
        <dbReference type="Proteomes" id="UP000530514"/>
    </source>
</evidence>
<keyword evidence="3" id="KW-1185">Reference proteome</keyword>
<gene>
    <name evidence="2" type="ORF">H1164_10850</name>
</gene>
<evidence type="ECO:0000256" key="1">
    <source>
        <dbReference type="SAM" id="MobiDB-lite"/>
    </source>
</evidence>
<reference evidence="2 3" key="1">
    <citation type="submission" date="2020-07" db="EMBL/GenBank/DDBJ databases">
        <authorList>
            <person name="Feng H."/>
        </authorList>
    </citation>
    <scope>NUCLEOTIDE SEQUENCE [LARGE SCALE GENOMIC DNA]</scope>
    <source>
        <strain evidence="3">s-11</strain>
    </source>
</reference>
<feature type="compositionally biased region" description="Basic and acidic residues" evidence="1">
    <location>
        <begin position="304"/>
        <end position="331"/>
    </location>
</feature>
<comment type="caution">
    <text evidence="2">The sequence shown here is derived from an EMBL/GenBank/DDBJ whole genome shotgun (WGS) entry which is preliminary data.</text>
</comment>
<dbReference type="SUPFAM" id="SSF56112">
    <property type="entry name" value="Protein kinase-like (PK-like)"/>
    <property type="match status" value="1"/>
</dbReference>
<feature type="region of interest" description="Disordered" evidence="1">
    <location>
        <begin position="566"/>
        <end position="606"/>
    </location>
</feature>
<dbReference type="OrthoDB" id="2991686at2"/>
<dbReference type="EMBL" id="JACEIP010000015">
    <property type="protein sequence ID" value="MBA4543394.1"/>
    <property type="molecule type" value="Genomic_DNA"/>
</dbReference>
<organism evidence="2 3">
    <name type="scientific">Thermoactinomyces daqus</name>
    <dbReference type="NCBI Taxonomy" id="1329516"/>
    <lineage>
        <taxon>Bacteria</taxon>
        <taxon>Bacillati</taxon>
        <taxon>Bacillota</taxon>
        <taxon>Bacilli</taxon>
        <taxon>Bacillales</taxon>
        <taxon>Thermoactinomycetaceae</taxon>
        <taxon>Thermoactinomyces</taxon>
    </lineage>
</organism>
<accession>A0A7W1XB63</accession>
<dbReference type="RefSeq" id="WP_152568569.1">
    <property type="nucleotide sequence ID" value="NZ_JACEIP010000015.1"/>
</dbReference>
<feature type="compositionally biased region" description="Polar residues" evidence="1">
    <location>
        <begin position="286"/>
        <end position="295"/>
    </location>
</feature>
<dbReference type="InterPro" id="IPR011009">
    <property type="entry name" value="Kinase-like_dom_sf"/>
</dbReference>
<dbReference type="Proteomes" id="UP000530514">
    <property type="component" value="Unassembled WGS sequence"/>
</dbReference>
<dbReference type="AlphaFoldDB" id="A0A7W1XB63"/>
<feature type="compositionally biased region" description="Basic and acidic residues" evidence="1">
    <location>
        <begin position="574"/>
        <end position="606"/>
    </location>
</feature>
<sequence>MSVFQVGEWYRGLYYVEHVVQFFGGEMAVARKDSTRYYLESVLLEGAAPPQVVEQYRSLNHPLLLPIEEVYDEERFLVLIRPYEPIRPLREVISEREVDEDQVVAWGKELLQLERELRAKPFKMYILLDPRNIGMTANDELKVLFCGTEKITYSRTLDWGTFFYCLLSGRLREKPLQRLPVGFPVSKPMAKLISKCLQNHSPESVLAQIEAYERRKEGKGFLSFLFRERKESSQENHPPVEEQPSVQENEKEPEVFAEQMNPSDAVAADSVPAEQAPAVTEETPQDAVSNRQEAAQNEELPTEDTDRRKLSQEEADRKELPEEDANRKEIPQEDAEREERLKRLEQETLERLRREFEERQEQLLSKQREELEKRQAELLEKQRQEFEKREQELLKRQKDEFKQMIEKEEQEEWEREQQEKERLEQERLAKQREEEERRRREELEKERKRLEKEQEERLQKELERMEKERLEWERKRQELEKKEEELEARLRREFEKMAQSLLEKQAEEFERRQQEMLQKQRELLENQTKERLKKQRQDLEQSSKYYLLDKTIIKKQAGLIDLEENWPNIPLPSEKAENTDPSEKARQQEITQERLRQERLKRENEDHERLARQFEEYMKQIYVQD</sequence>
<feature type="region of interest" description="Disordered" evidence="1">
    <location>
        <begin position="230"/>
        <end position="341"/>
    </location>
</feature>
<feature type="compositionally biased region" description="Basic and acidic residues" evidence="1">
    <location>
        <begin position="230"/>
        <end position="240"/>
    </location>
</feature>
<evidence type="ECO:0000313" key="2">
    <source>
        <dbReference type="EMBL" id="MBA4543394.1"/>
    </source>
</evidence>